<comment type="caution">
    <text evidence="2">The sequence shown here is derived from an EMBL/GenBank/DDBJ whole genome shotgun (WGS) entry which is preliminary data.</text>
</comment>
<name>A0ABR1UNY1_9PEZI</name>
<sequence length="222" mass="24898">MGIDDKLTSIADNTKDVAPNENKMVLDTILTFRCLEKSGHGRELSKASSYGIDRTPLPRSSERRDRHVAAGVDSYAGHDPEITERWDELVPSSSHSPETWQPFVSLPIIRSSRIRPLCSNTFPSDNAFQRTVIRLPDCNVLVVKGFLRSSYTNVLLIASRSRLKRVPYYKSARQMAFNETHATPFPMCAQLPVHFGGANAHCKCAERDARCSVRDQMYAGVE</sequence>
<accession>A0ABR1UNY1</accession>
<feature type="region of interest" description="Disordered" evidence="1">
    <location>
        <begin position="45"/>
        <end position="66"/>
    </location>
</feature>
<protein>
    <submittedName>
        <fullName evidence="2">Uncharacterized protein</fullName>
    </submittedName>
</protein>
<evidence type="ECO:0000313" key="3">
    <source>
        <dbReference type="Proteomes" id="UP001446871"/>
    </source>
</evidence>
<dbReference type="EMBL" id="JAQQWM010000006">
    <property type="protein sequence ID" value="KAK8060632.1"/>
    <property type="molecule type" value="Genomic_DNA"/>
</dbReference>
<organism evidence="2 3">
    <name type="scientific">Apiospora saccharicola</name>
    <dbReference type="NCBI Taxonomy" id="335842"/>
    <lineage>
        <taxon>Eukaryota</taxon>
        <taxon>Fungi</taxon>
        <taxon>Dikarya</taxon>
        <taxon>Ascomycota</taxon>
        <taxon>Pezizomycotina</taxon>
        <taxon>Sordariomycetes</taxon>
        <taxon>Xylariomycetidae</taxon>
        <taxon>Amphisphaeriales</taxon>
        <taxon>Apiosporaceae</taxon>
        <taxon>Apiospora</taxon>
    </lineage>
</organism>
<evidence type="ECO:0000313" key="2">
    <source>
        <dbReference type="EMBL" id="KAK8060632.1"/>
    </source>
</evidence>
<proteinExistence type="predicted"/>
<dbReference type="Proteomes" id="UP001446871">
    <property type="component" value="Unassembled WGS sequence"/>
</dbReference>
<gene>
    <name evidence="2" type="ORF">PG996_010562</name>
</gene>
<evidence type="ECO:0000256" key="1">
    <source>
        <dbReference type="SAM" id="MobiDB-lite"/>
    </source>
</evidence>
<keyword evidence="3" id="KW-1185">Reference proteome</keyword>
<reference evidence="2 3" key="1">
    <citation type="submission" date="2023-01" db="EMBL/GenBank/DDBJ databases">
        <title>Analysis of 21 Apiospora genomes using comparative genomics revels a genus with tremendous synthesis potential of carbohydrate active enzymes and secondary metabolites.</title>
        <authorList>
            <person name="Sorensen T."/>
        </authorList>
    </citation>
    <scope>NUCLEOTIDE SEQUENCE [LARGE SCALE GENOMIC DNA]</scope>
    <source>
        <strain evidence="2 3">CBS 83171</strain>
    </source>
</reference>